<reference evidence="1" key="1">
    <citation type="submission" date="2019-04" db="EMBL/GenBank/DDBJ databases">
        <title>Evolution of Biomass-Degrading Anaerobic Consortia Revealed by Metagenomics.</title>
        <authorList>
            <person name="Peng X."/>
        </authorList>
    </citation>
    <scope>NUCLEOTIDE SEQUENCE</scope>
    <source>
        <strain evidence="1">SIG551</strain>
    </source>
</reference>
<sequence length="72" mass="8499">MSKRNSRPLTPFGVWIKTQSIIKNIELRAVARQLGVWPQNLTDKMRGIRHFHDSEILQIETMFGEKYSSKFH</sequence>
<name>A0A928KUA8_9FIRM</name>
<proteinExistence type="predicted"/>
<dbReference type="RefSeq" id="WP_020073888.1">
    <property type="nucleotide sequence ID" value="NZ_JBKWRC010000003.1"/>
</dbReference>
<dbReference type="EMBL" id="SVNY01000007">
    <property type="protein sequence ID" value="MBE6834469.1"/>
    <property type="molecule type" value="Genomic_DNA"/>
</dbReference>
<evidence type="ECO:0000313" key="1">
    <source>
        <dbReference type="EMBL" id="MBE6834469.1"/>
    </source>
</evidence>
<dbReference type="Proteomes" id="UP000754750">
    <property type="component" value="Unassembled WGS sequence"/>
</dbReference>
<comment type="caution">
    <text evidence="1">The sequence shown here is derived from an EMBL/GenBank/DDBJ whole genome shotgun (WGS) entry which is preliminary data.</text>
</comment>
<evidence type="ECO:0000313" key="2">
    <source>
        <dbReference type="Proteomes" id="UP000754750"/>
    </source>
</evidence>
<organism evidence="1 2">
    <name type="scientific">Faecalispora sporosphaeroides</name>
    <dbReference type="NCBI Taxonomy" id="1549"/>
    <lineage>
        <taxon>Bacteria</taxon>
        <taxon>Bacillati</taxon>
        <taxon>Bacillota</taxon>
        <taxon>Clostridia</taxon>
        <taxon>Eubacteriales</taxon>
        <taxon>Oscillospiraceae</taxon>
        <taxon>Faecalispora</taxon>
    </lineage>
</organism>
<accession>A0A928KUA8</accession>
<gene>
    <name evidence="1" type="ORF">E7512_13000</name>
</gene>
<protein>
    <submittedName>
        <fullName evidence="1">Uncharacterized protein</fullName>
    </submittedName>
</protein>
<dbReference type="AlphaFoldDB" id="A0A928KUA8"/>